<evidence type="ECO:0000313" key="1">
    <source>
        <dbReference type="EMBL" id="MDQ1152282.1"/>
    </source>
</evidence>
<accession>A0ABU0UBP1</accession>
<dbReference type="Pfam" id="PF10604">
    <property type="entry name" value="Polyketide_cyc2"/>
    <property type="match status" value="1"/>
</dbReference>
<name>A0ABU0UBP1_9SPHI</name>
<dbReference type="EMBL" id="JAUTBA010000001">
    <property type="protein sequence ID" value="MDQ1152282.1"/>
    <property type="molecule type" value="Genomic_DNA"/>
</dbReference>
<proteinExistence type="predicted"/>
<gene>
    <name evidence="1" type="ORF">QE382_004266</name>
</gene>
<dbReference type="InterPro" id="IPR023393">
    <property type="entry name" value="START-like_dom_sf"/>
</dbReference>
<keyword evidence="2" id="KW-1185">Reference proteome</keyword>
<dbReference type="Proteomes" id="UP001244640">
    <property type="component" value="Unassembled WGS sequence"/>
</dbReference>
<protein>
    <submittedName>
        <fullName evidence="1">Uncharacterized protein YndB with AHSA1/START domain</fullName>
    </submittedName>
</protein>
<reference evidence="1 2" key="1">
    <citation type="submission" date="2023-07" db="EMBL/GenBank/DDBJ databases">
        <title>Functional and genomic diversity of the sorghum phyllosphere microbiome.</title>
        <authorList>
            <person name="Shade A."/>
        </authorList>
    </citation>
    <scope>NUCLEOTIDE SEQUENCE [LARGE SCALE GENOMIC DNA]</scope>
    <source>
        <strain evidence="1 2">SORGH_AS_0892</strain>
    </source>
</reference>
<dbReference type="InterPro" id="IPR019587">
    <property type="entry name" value="Polyketide_cyclase/dehydratase"/>
</dbReference>
<comment type="caution">
    <text evidence="1">The sequence shown here is derived from an EMBL/GenBank/DDBJ whole genome shotgun (WGS) entry which is preliminary data.</text>
</comment>
<dbReference type="Gene3D" id="3.30.530.20">
    <property type="match status" value="1"/>
</dbReference>
<dbReference type="SUPFAM" id="SSF55961">
    <property type="entry name" value="Bet v1-like"/>
    <property type="match status" value="1"/>
</dbReference>
<dbReference type="RefSeq" id="WP_307187609.1">
    <property type="nucleotide sequence ID" value="NZ_JAUTBA010000001.1"/>
</dbReference>
<evidence type="ECO:0000313" key="2">
    <source>
        <dbReference type="Proteomes" id="UP001244640"/>
    </source>
</evidence>
<organism evidence="1 2">
    <name type="scientific">Sphingobacterium zeae</name>
    <dbReference type="NCBI Taxonomy" id="1776859"/>
    <lineage>
        <taxon>Bacteria</taxon>
        <taxon>Pseudomonadati</taxon>
        <taxon>Bacteroidota</taxon>
        <taxon>Sphingobacteriia</taxon>
        <taxon>Sphingobacteriales</taxon>
        <taxon>Sphingobacteriaceae</taxon>
        <taxon>Sphingobacterium</taxon>
    </lineage>
</organism>
<sequence length="93" mass="10614">MKKIETSILIDATIEEVWQVLSEFKAYSQWSPTIKQFEKQPVVGERCKVLLQQPNGFKIKMNPKFLSINSIANCAGKEIYSFQVFLMASIILG</sequence>